<gene>
    <name evidence="3" type="ORF">FHK87_19555</name>
</gene>
<name>A0A504J8P0_9FLAO</name>
<evidence type="ECO:0000256" key="1">
    <source>
        <dbReference type="SAM" id="MobiDB-lite"/>
    </source>
</evidence>
<dbReference type="AlphaFoldDB" id="A0A504J8P0"/>
<sequence>MKKLLLLIVIMISFSMNSQEPLDVITLKNGSVIVGKITELNFNEDLTIQTQDGYAFMFKAQDIKSVKKENKIRKEQQDERFKMVMPSTPQNNSVITPNPVVAAQNGNYVNSTVPNQGYRPNGNYNNQQPHTNGISPQQQNSFQRSAPIPNQYQNTVPQNSNAQQYSNYQNQQNQQQPLNNQYAQPSTYQYNSGQSNYANPNTTYPKNGSTQYPNNLQRSNVAPQGNSLGQASNGFYSNNQNPIGYPKQGNLSSVPLQKSLNPNNDVFTNIDSYSNNLRTTAKPKIDCMQGYGNFGFVNNTGKNIIVTIQRKQKDGRYADYKEIRVAANQKGYFNDVIANEYPFFVKVKKNSLNNQNDFIVLGRGNITIEKCKTQHININ</sequence>
<feature type="chain" id="PRO_5021233716" evidence="2">
    <location>
        <begin position="19"/>
        <end position="379"/>
    </location>
</feature>
<feature type="signal peptide" evidence="2">
    <location>
        <begin position="1"/>
        <end position="18"/>
    </location>
</feature>
<feature type="compositionally biased region" description="Polar residues" evidence="1">
    <location>
        <begin position="105"/>
        <end position="115"/>
    </location>
</feature>
<dbReference type="Proteomes" id="UP000315540">
    <property type="component" value="Unassembled WGS sequence"/>
</dbReference>
<feature type="compositionally biased region" description="Polar residues" evidence="1">
    <location>
        <begin position="186"/>
        <end position="242"/>
    </location>
</feature>
<dbReference type="OrthoDB" id="623514at2"/>
<proteinExistence type="predicted"/>
<reference evidence="3 4" key="1">
    <citation type="submission" date="2019-06" db="EMBL/GenBank/DDBJ databases">
        <authorList>
            <person name="Meng X."/>
        </authorList>
    </citation>
    <scope>NUCLEOTIDE SEQUENCE [LARGE SCALE GENOMIC DNA]</scope>
    <source>
        <strain evidence="3 4">M625</strain>
    </source>
</reference>
<evidence type="ECO:0000313" key="3">
    <source>
        <dbReference type="EMBL" id="TPN83419.1"/>
    </source>
</evidence>
<dbReference type="EMBL" id="VFWZ01000007">
    <property type="protein sequence ID" value="TPN83419.1"/>
    <property type="molecule type" value="Genomic_DNA"/>
</dbReference>
<evidence type="ECO:0000313" key="4">
    <source>
        <dbReference type="Proteomes" id="UP000315540"/>
    </source>
</evidence>
<feature type="compositionally biased region" description="Polar residues" evidence="1">
    <location>
        <begin position="122"/>
        <end position="156"/>
    </location>
</feature>
<keyword evidence="4" id="KW-1185">Reference proteome</keyword>
<comment type="caution">
    <text evidence="3">The sequence shown here is derived from an EMBL/GenBank/DDBJ whole genome shotgun (WGS) entry which is preliminary data.</text>
</comment>
<dbReference type="RefSeq" id="WP_140595539.1">
    <property type="nucleotide sequence ID" value="NZ_VFWZ01000007.1"/>
</dbReference>
<evidence type="ECO:0000256" key="2">
    <source>
        <dbReference type="SAM" id="SignalP"/>
    </source>
</evidence>
<feature type="region of interest" description="Disordered" evidence="1">
    <location>
        <begin position="184"/>
        <end position="244"/>
    </location>
</feature>
<organism evidence="3 4">
    <name type="scientific">Aquimarina algicola</name>
    <dbReference type="NCBI Taxonomy" id="2589995"/>
    <lineage>
        <taxon>Bacteria</taxon>
        <taxon>Pseudomonadati</taxon>
        <taxon>Bacteroidota</taxon>
        <taxon>Flavobacteriia</taxon>
        <taxon>Flavobacteriales</taxon>
        <taxon>Flavobacteriaceae</taxon>
        <taxon>Aquimarina</taxon>
    </lineage>
</organism>
<feature type="region of interest" description="Disordered" evidence="1">
    <location>
        <begin position="105"/>
        <end position="158"/>
    </location>
</feature>
<keyword evidence="2" id="KW-0732">Signal</keyword>
<protein>
    <submittedName>
        <fullName evidence="3">Uncharacterized protein</fullName>
    </submittedName>
</protein>
<accession>A0A504J8P0</accession>